<gene>
    <name evidence="4" type="ORF">SAMN05216244_1500</name>
</gene>
<dbReference type="Pfam" id="PF09922">
    <property type="entry name" value="LiaF-like_C"/>
    <property type="match status" value="1"/>
</dbReference>
<feature type="transmembrane region" description="Helical" evidence="1">
    <location>
        <begin position="67"/>
        <end position="89"/>
    </location>
</feature>
<dbReference type="RefSeq" id="WP_074598151.1">
    <property type="nucleotide sequence ID" value="NZ_FNHF01000001.1"/>
</dbReference>
<evidence type="ECO:0000313" key="4">
    <source>
        <dbReference type="EMBL" id="SDM00230.1"/>
    </source>
</evidence>
<dbReference type="PIRSF" id="PIRSF031509">
    <property type="entry name" value="Cell_wall_LiaF/YvqF"/>
    <property type="match status" value="1"/>
</dbReference>
<keyword evidence="1" id="KW-0812">Transmembrane</keyword>
<feature type="domain" description="Cell wall-active antibiotics response LiaF-like C-terminal" evidence="2">
    <location>
        <begin position="143"/>
        <end position="254"/>
    </location>
</feature>
<dbReference type="STRING" id="482461.SAMN05216244_1500"/>
<dbReference type="Proteomes" id="UP000182347">
    <property type="component" value="Unassembled WGS sequence"/>
</dbReference>
<dbReference type="EMBL" id="FNHF01000001">
    <property type="protein sequence ID" value="SDM00230.1"/>
    <property type="molecule type" value="Genomic_DNA"/>
</dbReference>
<dbReference type="Pfam" id="PF22570">
    <property type="entry name" value="LiaF-TM"/>
    <property type="match status" value="1"/>
</dbReference>
<dbReference type="GO" id="GO:0016020">
    <property type="term" value="C:membrane"/>
    <property type="evidence" value="ECO:0007669"/>
    <property type="project" value="InterPro"/>
</dbReference>
<dbReference type="InterPro" id="IPR047793">
    <property type="entry name" value="LiaF_C"/>
</dbReference>
<keyword evidence="1" id="KW-0472">Membrane</keyword>
<dbReference type="InterPro" id="IPR054331">
    <property type="entry name" value="LiaF_TM"/>
</dbReference>
<feature type="transmembrane region" description="Helical" evidence="1">
    <location>
        <begin position="12"/>
        <end position="31"/>
    </location>
</feature>
<name>A0A1G9PN72_9BACI</name>
<feature type="transmembrane region" description="Helical" evidence="1">
    <location>
        <begin position="37"/>
        <end position="55"/>
    </location>
</feature>
<keyword evidence="5" id="KW-1185">Reference proteome</keyword>
<sequence length="257" mass="29521">MKNSQIMRSIAAIAIICFGAALVLANIGIISWDLAEAWLYVYPAFFIVLGLKWTWDGVRYKNGITFGSFLIIFGGLLLLDRFGIIPFSFTDVYKLWPLLLVYLGFSIFGNSTKRKRKRKFQFIFDTDDQRANKKIPKKKRLTVGEHNFSEPNWRVEPMDLWNAVGDYHIDFTKAFIPDEEIPISIQGWAGDIRVLMPENVEMSIQAHVKAGEINVFGMNADGMNREIFYETPNYDQATRKLDIFLSMKAGSIRVDRV</sequence>
<dbReference type="OrthoDB" id="1953204at2"/>
<keyword evidence="1" id="KW-1133">Transmembrane helix</keyword>
<feature type="domain" description="LiaF transmembrane" evidence="3">
    <location>
        <begin position="11"/>
        <end position="114"/>
    </location>
</feature>
<evidence type="ECO:0000256" key="1">
    <source>
        <dbReference type="SAM" id="Phobius"/>
    </source>
</evidence>
<dbReference type="AlphaFoldDB" id="A0A1G9PN72"/>
<accession>A0A1G9PN72</accession>
<dbReference type="InterPro" id="IPR016975">
    <property type="entry name" value="Cell_wall_LiaF"/>
</dbReference>
<proteinExistence type="predicted"/>
<reference evidence="5" key="1">
    <citation type="submission" date="2016-10" db="EMBL/GenBank/DDBJ databases">
        <authorList>
            <person name="Varghese N."/>
            <person name="Submissions S."/>
        </authorList>
    </citation>
    <scope>NUCLEOTIDE SEQUENCE [LARGE SCALE GENOMIC DNA]</scope>
    <source>
        <strain evidence="5">CGMCC 1.6199</strain>
    </source>
</reference>
<evidence type="ECO:0000313" key="5">
    <source>
        <dbReference type="Proteomes" id="UP000182347"/>
    </source>
</evidence>
<evidence type="ECO:0000259" key="2">
    <source>
        <dbReference type="Pfam" id="PF09922"/>
    </source>
</evidence>
<organism evidence="4 5">
    <name type="scientific">Sediminibacillus halophilus</name>
    <dbReference type="NCBI Taxonomy" id="482461"/>
    <lineage>
        <taxon>Bacteria</taxon>
        <taxon>Bacillati</taxon>
        <taxon>Bacillota</taxon>
        <taxon>Bacilli</taxon>
        <taxon>Bacillales</taxon>
        <taxon>Bacillaceae</taxon>
        <taxon>Sediminibacillus</taxon>
    </lineage>
</organism>
<dbReference type="InterPro" id="IPR024425">
    <property type="entry name" value="LiaF-like_C"/>
</dbReference>
<evidence type="ECO:0000259" key="3">
    <source>
        <dbReference type="Pfam" id="PF22570"/>
    </source>
</evidence>
<dbReference type="NCBIfam" id="NF040535">
    <property type="entry name" value="LiaF_C_term"/>
    <property type="match status" value="1"/>
</dbReference>
<feature type="transmembrane region" description="Helical" evidence="1">
    <location>
        <begin position="95"/>
        <end position="112"/>
    </location>
</feature>
<protein>
    <submittedName>
        <fullName evidence="4">Lia operon protein LiaF</fullName>
    </submittedName>
</protein>